<dbReference type="Gene3D" id="2.30.30.40">
    <property type="entry name" value="SH3 Domains"/>
    <property type="match status" value="2"/>
</dbReference>
<feature type="compositionally biased region" description="Low complexity" evidence="3">
    <location>
        <begin position="1224"/>
        <end position="1240"/>
    </location>
</feature>
<sequence length="1367" mass="145710">MFYNLLQFTGTGAPKIKDAAAAGKSDDPVWRNAPMPRRRTTLNGTNLTPQLNAYIKGKVPKGEPSSYLELVRSLGELRTTGEKGHKLLLATVLPRLAQFEVLPAQMLVPQLLQLMGTGDDRQALRFLTHVRFTLPSQKDSHQLSGCFEYGAQEFACPPHNGAAEIPKEVAAKSWQNVLAPDGDSRFIDLEMRTLAAAARGTDGRHDKQLAQAVRALLERAASSPSQLPSAKRTGRRSSQGEKWDVQWSALSAARKALRDASTRGMDGILSQEPVVARHALALLVGLARHNATQLLEQHKELASLVNGAAVSYESSGLVVGSDSKKTSPSKLQALGPSINIMDKWARVYLARLCAALLYADWSSAAEFAKGLGAPFWRMLTLLATRDKEELVVLEAIRSLFGSLPAAAGPLFSASAASEDLKDAKMRVRAWALMLSQAKQPAVHIPGLQPEASATLMGSVGGAISTALESGSAPSVCAASRTAEAMTEARARAGPGTSEAERVCSTVTDALGKVLQSGASPAERCAALQALIWAQTAETLPGKIVRHVSAEDGGLADRWPADLIQSLFQTLQKVLRAVPPAAPALLSSAAALAAAAPSAVKAEMLFAMWSAAMTQGEAVRIAAFSSALQIVSSPQGPASARPPTGAAADSVSKAAADDAAWTELQKGAAWWLGEFSNAAAGEVAGSLAREEDNGLLDDEEAARISHAEVLAMKALRNAPIAAAISHLQHAAATLPWSVRVAAVQGLAKVAVRSEEPYRLQCYTFLAAVSRSDYLGLASHVQPVLPILDALYSTRAVLEKLALQHGEQPGKWPPAVVKQLRQRHNQLTARIERHICSLANAGYYPIGPRSKELLTSGVEGLAPGERLPSEAARAPDALSALATRDSGRPQFDDRVPAELDSDEESPSETPREPESVPMTPILNGSDPLTELTRNLDDRLRADAYRQRGPSPWHTTFDAEPSYEEEEDVASTRYHYEAEQPAFGFTERDVDVPTGRHSRNSSADKVHYVNGRGIVQHTFDAEVPEELSVYPGEEVEVVAEVDGWLHCVATNGSKGLVPASYVMLLNADQQSQPFRTTSPTFEMEQPLFDPLAEPDMLAALTQAAPPLNSWMSFDEPDSSPFRQPSEASTAFDRSSRSLNTSQAGDERWTDAHFETDFGSGPAESAADATTSGPARQGPPVPSLSLQEIDAAIDREMDDLKASQSEADEKGGQRAVAETRAAAGPDTGRSPRPSGEGSRPGPISTPRRQSFSNPPLTKTASARSAASSTGAPLTPGRHSRAGSMADAGSSPRVTPRHSRTSSIEALANAASFVQPYKASIIYGFEAEAEDELSVVPGDEVTVHVEIEGWVQVTRARDGQKGLVPASYLSTL</sequence>
<feature type="compositionally biased region" description="Basic and acidic residues" evidence="3">
    <location>
        <begin position="1196"/>
        <end position="1208"/>
    </location>
</feature>
<feature type="compositionally biased region" description="Polar residues" evidence="3">
    <location>
        <begin position="1242"/>
        <end position="1255"/>
    </location>
</feature>
<gene>
    <name evidence="5" type="ORF">COCSUDRAFT_58463</name>
</gene>
<dbReference type="eggNOG" id="ENOG502QR0J">
    <property type="taxonomic scope" value="Eukaryota"/>
</dbReference>
<protein>
    <recommendedName>
        <fullName evidence="4">SH3 domain-containing protein</fullName>
    </recommendedName>
</protein>
<dbReference type="PANTHER" id="PTHR48151:SF3">
    <property type="entry name" value="SH3 DOMAIN-CONTAINING PROTEIN"/>
    <property type="match status" value="1"/>
</dbReference>
<accession>I0YMW1</accession>
<evidence type="ECO:0000256" key="1">
    <source>
        <dbReference type="ARBA" id="ARBA00022443"/>
    </source>
</evidence>
<evidence type="ECO:0000313" key="6">
    <source>
        <dbReference type="Proteomes" id="UP000007264"/>
    </source>
</evidence>
<reference evidence="5 6" key="1">
    <citation type="journal article" date="2012" name="Genome Biol.">
        <title>The genome of the polar eukaryotic microalga coccomyxa subellipsoidea reveals traits of cold adaptation.</title>
        <authorList>
            <person name="Blanc G."/>
            <person name="Agarkova I."/>
            <person name="Grimwood J."/>
            <person name="Kuo A."/>
            <person name="Brueggeman A."/>
            <person name="Dunigan D."/>
            <person name="Gurnon J."/>
            <person name="Ladunga I."/>
            <person name="Lindquist E."/>
            <person name="Lucas S."/>
            <person name="Pangilinan J."/>
            <person name="Proschold T."/>
            <person name="Salamov A."/>
            <person name="Schmutz J."/>
            <person name="Weeks D."/>
            <person name="Yamada T."/>
            <person name="Claverie J.M."/>
            <person name="Grigoriev I."/>
            <person name="Van Etten J."/>
            <person name="Lomsadze A."/>
            <person name="Borodovsky M."/>
        </authorList>
    </citation>
    <scope>NUCLEOTIDE SEQUENCE [LARGE SCALE GENOMIC DNA]</scope>
    <source>
        <strain evidence="5 6">C-169</strain>
    </source>
</reference>
<dbReference type="SUPFAM" id="SSF50044">
    <property type="entry name" value="SH3-domain"/>
    <property type="match status" value="2"/>
</dbReference>
<dbReference type="Pfam" id="PF14604">
    <property type="entry name" value="SH3_9"/>
    <property type="match status" value="1"/>
</dbReference>
<dbReference type="OrthoDB" id="537927at2759"/>
<feature type="region of interest" description="Disordered" evidence="3">
    <location>
        <begin position="1105"/>
        <end position="1179"/>
    </location>
</feature>
<dbReference type="InterPro" id="IPR036028">
    <property type="entry name" value="SH3-like_dom_sf"/>
</dbReference>
<dbReference type="InterPro" id="IPR016024">
    <property type="entry name" value="ARM-type_fold"/>
</dbReference>
<dbReference type="SMART" id="SM00326">
    <property type="entry name" value="SH3"/>
    <property type="match status" value="2"/>
</dbReference>
<evidence type="ECO:0000256" key="2">
    <source>
        <dbReference type="PROSITE-ProRule" id="PRU00192"/>
    </source>
</evidence>
<feature type="region of interest" description="Disordered" evidence="3">
    <location>
        <begin position="1196"/>
        <end position="1297"/>
    </location>
</feature>
<dbReference type="STRING" id="574566.I0YMW1"/>
<feature type="domain" description="SH3" evidence="4">
    <location>
        <begin position="1005"/>
        <end position="1064"/>
    </location>
</feature>
<feature type="compositionally biased region" description="Polar residues" evidence="3">
    <location>
        <begin position="1117"/>
        <end position="1140"/>
    </location>
</feature>
<dbReference type="InterPro" id="IPR001452">
    <property type="entry name" value="SH3_domain"/>
</dbReference>
<feature type="region of interest" description="Disordered" evidence="3">
    <location>
        <begin position="220"/>
        <end position="242"/>
    </location>
</feature>
<evidence type="ECO:0000256" key="3">
    <source>
        <dbReference type="SAM" id="MobiDB-lite"/>
    </source>
</evidence>
<feature type="domain" description="SH3" evidence="4">
    <location>
        <begin position="1309"/>
        <end position="1367"/>
    </location>
</feature>
<proteinExistence type="predicted"/>
<dbReference type="KEGG" id="csl:COCSUDRAFT_58463"/>
<feature type="region of interest" description="Disordered" evidence="3">
    <location>
        <begin position="881"/>
        <end position="927"/>
    </location>
</feature>
<name>I0YMW1_COCSC</name>
<dbReference type="Proteomes" id="UP000007264">
    <property type="component" value="Unassembled WGS sequence"/>
</dbReference>
<evidence type="ECO:0000259" key="4">
    <source>
        <dbReference type="PROSITE" id="PS50002"/>
    </source>
</evidence>
<feature type="compositionally biased region" description="Basic and acidic residues" evidence="3">
    <location>
        <begin position="1141"/>
        <end position="1152"/>
    </location>
</feature>
<keyword evidence="6" id="KW-1185">Reference proteome</keyword>
<dbReference type="Pfam" id="PF07653">
    <property type="entry name" value="SH3_2"/>
    <property type="match status" value="1"/>
</dbReference>
<evidence type="ECO:0000313" key="5">
    <source>
        <dbReference type="EMBL" id="EIE19730.1"/>
    </source>
</evidence>
<dbReference type="PANTHER" id="PTHR48151">
    <property type="entry name" value="SH3 DOMAIN-CONTAINING PROTEIN"/>
    <property type="match status" value="1"/>
</dbReference>
<comment type="caution">
    <text evidence="5">The sequence shown here is derived from an EMBL/GenBank/DDBJ whole genome shotgun (WGS) entry which is preliminary data.</text>
</comment>
<feature type="compositionally biased region" description="Basic and acidic residues" evidence="3">
    <location>
        <begin position="883"/>
        <end position="895"/>
    </location>
</feature>
<dbReference type="SUPFAM" id="SSF48371">
    <property type="entry name" value="ARM repeat"/>
    <property type="match status" value="1"/>
</dbReference>
<dbReference type="EMBL" id="AGSI01000018">
    <property type="protein sequence ID" value="EIE19730.1"/>
    <property type="molecule type" value="Genomic_DNA"/>
</dbReference>
<dbReference type="InterPro" id="IPR053296">
    <property type="entry name" value="TSET_member_tstB"/>
</dbReference>
<dbReference type="RefSeq" id="XP_005644274.1">
    <property type="nucleotide sequence ID" value="XM_005644217.1"/>
</dbReference>
<keyword evidence="1 2" id="KW-0728">SH3 domain</keyword>
<dbReference type="PROSITE" id="PS50002">
    <property type="entry name" value="SH3"/>
    <property type="match status" value="2"/>
</dbReference>
<organism evidence="5 6">
    <name type="scientific">Coccomyxa subellipsoidea (strain C-169)</name>
    <name type="common">Green microalga</name>
    <dbReference type="NCBI Taxonomy" id="574566"/>
    <lineage>
        <taxon>Eukaryota</taxon>
        <taxon>Viridiplantae</taxon>
        <taxon>Chlorophyta</taxon>
        <taxon>core chlorophytes</taxon>
        <taxon>Trebouxiophyceae</taxon>
        <taxon>Trebouxiophyceae incertae sedis</taxon>
        <taxon>Coccomyxaceae</taxon>
        <taxon>Coccomyxa</taxon>
        <taxon>Coccomyxa subellipsoidea</taxon>
    </lineage>
</organism>
<dbReference type="GeneID" id="17037702"/>